<dbReference type="EMBL" id="LT853885">
    <property type="protein sequence ID" value="SMR02202.1"/>
    <property type="molecule type" value="Genomic_DNA"/>
</dbReference>
<name>A0A1Y6HK33_9XANT</name>
<organism evidence="2 3">
    <name type="scientific">Xanthomonas fragariae</name>
    <dbReference type="NCBI Taxonomy" id="48664"/>
    <lineage>
        <taxon>Bacteria</taxon>
        <taxon>Pseudomonadati</taxon>
        <taxon>Pseudomonadota</taxon>
        <taxon>Gammaproteobacteria</taxon>
        <taxon>Lysobacterales</taxon>
        <taxon>Lysobacteraceae</taxon>
        <taxon>Xanthomonas</taxon>
    </lineage>
</organism>
<dbReference type="Pfam" id="PF09346">
    <property type="entry name" value="SMI1_KNR4"/>
    <property type="match status" value="1"/>
</dbReference>
<dbReference type="eggNOG" id="ENOG50330S4">
    <property type="taxonomic scope" value="Bacteria"/>
</dbReference>
<dbReference type="Gene3D" id="3.40.1580.10">
    <property type="entry name" value="SMI1/KNR4-like"/>
    <property type="match status" value="1"/>
</dbReference>
<evidence type="ECO:0000313" key="2">
    <source>
        <dbReference type="EMBL" id="SMR02202.1"/>
    </source>
</evidence>
<reference evidence="2 3" key="1">
    <citation type="submission" date="2017-05" db="EMBL/GenBank/DDBJ databases">
        <authorList>
            <person name="Song R."/>
            <person name="Chenine A.L."/>
            <person name="Ruprecht R.M."/>
        </authorList>
    </citation>
    <scope>NUCLEOTIDE SEQUENCE [LARGE SCALE GENOMIC DNA]</scope>
    <source>
        <strain evidence="2">PD5205</strain>
    </source>
</reference>
<gene>
    <name evidence="2" type="ORF">PD5205_00883</name>
</gene>
<dbReference type="InterPro" id="IPR037883">
    <property type="entry name" value="Knr4/Smi1-like_sf"/>
</dbReference>
<feature type="domain" description="Knr4/Smi1-like" evidence="1">
    <location>
        <begin position="9"/>
        <end position="133"/>
    </location>
</feature>
<dbReference type="RefSeq" id="WP_159087614.1">
    <property type="nucleotide sequence ID" value="NZ_CP016830.1"/>
</dbReference>
<evidence type="ECO:0000313" key="3">
    <source>
        <dbReference type="Proteomes" id="UP000195953"/>
    </source>
</evidence>
<dbReference type="SUPFAM" id="SSF160631">
    <property type="entry name" value="SMI1/KNR4-like"/>
    <property type="match status" value="1"/>
</dbReference>
<dbReference type="STRING" id="48664.BER92_04275"/>
<sequence>MKFRLGHAAASEGDVLSFEEQVGLKLPDDYRSFLLRHNGGRPEKNVLTLNGERWALNELYGLGDAAGLVDSLAACNDVLDGRIPRGFVAIGDTPGGDQFLLASQDSDAHGVYIFDHENEPETADIPWTEFPNLIFVADSFDQVLGMLSDE</sequence>
<dbReference type="AlphaFoldDB" id="A0A1Y6HK33"/>
<proteinExistence type="predicted"/>
<evidence type="ECO:0000259" key="1">
    <source>
        <dbReference type="SMART" id="SM00860"/>
    </source>
</evidence>
<protein>
    <submittedName>
        <fullName evidence="2">SMI1 / KNR4 family protein</fullName>
    </submittedName>
</protein>
<dbReference type="SMART" id="SM00860">
    <property type="entry name" value="SMI1_KNR4"/>
    <property type="match status" value="1"/>
</dbReference>
<accession>A0A1Y6HK33</accession>
<dbReference type="Proteomes" id="UP000195953">
    <property type="component" value="Chromosome 1"/>
</dbReference>
<dbReference type="InterPro" id="IPR018958">
    <property type="entry name" value="Knr4/Smi1-like_dom"/>
</dbReference>